<dbReference type="Gene3D" id="3.40.190.10">
    <property type="entry name" value="Periplasmic binding protein-like II"/>
    <property type="match status" value="2"/>
</dbReference>
<gene>
    <name evidence="7" type="ORF">ACFYTF_16130</name>
</gene>
<dbReference type="RefSeq" id="WP_387700912.1">
    <property type="nucleotide sequence ID" value="NZ_JBIAMX010000008.1"/>
</dbReference>
<dbReference type="PANTHER" id="PTHR30346:SF0">
    <property type="entry name" value="HCA OPERON TRANSCRIPTIONAL ACTIVATOR HCAR"/>
    <property type="match status" value="1"/>
</dbReference>
<evidence type="ECO:0000259" key="6">
    <source>
        <dbReference type="PROSITE" id="PS50931"/>
    </source>
</evidence>
<evidence type="ECO:0000256" key="3">
    <source>
        <dbReference type="ARBA" id="ARBA00023125"/>
    </source>
</evidence>
<protein>
    <submittedName>
        <fullName evidence="7">LysR family transcriptional regulator</fullName>
    </submittedName>
</protein>
<keyword evidence="4" id="KW-0010">Activator</keyword>
<dbReference type="InterPro" id="IPR036388">
    <property type="entry name" value="WH-like_DNA-bd_sf"/>
</dbReference>
<keyword evidence="2" id="KW-0805">Transcription regulation</keyword>
<dbReference type="InterPro" id="IPR036390">
    <property type="entry name" value="WH_DNA-bd_sf"/>
</dbReference>
<organism evidence="7 8">
    <name type="scientific">Nocardia thailandica</name>
    <dbReference type="NCBI Taxonomy" id="257275"/>
    <lineage>
        <taxon>Bacteria</taxon>
        <taxon>Bacillati</taxon>
        <taxon>Actinomycetota</taxon>
        <taxon>Actinomycetes</taxon>
        <taxon>Mycobacteriales</taxon>
        <taxon>Nocardiaceae</taxon>
        <taxon>Nocardia</taxon>
    </lineage>
</organism>
<keyword evidence="8" id="KW-1185">Reference proteome</keyword>
<dbReference type="Pfam" id="PF00126">
    <property type="entry name" value="HTH_1"/>
    <property type="match status" value="1"/>
</dbReference>
<evidence type="ECO:0000256" key="5">
    <source>
        <dbReference type="ARBA" id="ARBA00023163"/>
    </source>
</evidence>
<dbReference type="PRINTS" id="PR00039">
    <property type="entry name" value="HTHLYSR"/>
</dbReference>
<evidence type="ECO:0000313" key="8">
    <source>
        <dbReference type="Proteomes" id="UP001601444"/>
    </source>
</evidence>
<evidence type="ECO:0000256" key="2">
    <source>
        <dbReference type="ARBA" id="ARBA00023015"/>
    </source>
</evidence>
<sequence>MELRQLRYFVVLAEELHFRRAAERLFVTTPTLSQQIRVLERELGGPLLVREPQVALTPAGETLLRGARTVLAAADETARATRRVTAGGGEVVRFGLLNGAPPALARRADHAARAVGARLVLTGGTSAEQLRMVEAGEVDLALVRAPLDLPGHPTARVVATEDLGVVLAAAHPLARRTEIAPADLAGHELILFARDAAPGLHARLLAELAARGARVRLSENAMGHAQMLAVLPARLDLIGLGSARVRDHPGLAWRPLAGGSLRVEYLAIHRTATQHPLVAEFPWDAIG</sequence>
<dbReference type="CDD" id="cd08414">
    <property type="entry name" value="PBP2_LTTR_aromatics_like"/>
    <property type="match status" value="1"/>
</dbReference>
<dbReference type="InterPro" id="IPR005119">
    <property type="entry name" value="LysR_subst-bd"/>
</dbReference>
<comment type="similarity">
    <text evidence="1">Belongs to the LysR transcriptional regulatory family.</text>
</comment>
<dbReference type="PANTHER" id="PTHR30346">
    <property type="entry name" value="TRANSCRIPTIONAL DUAL REGULATOR HCAR-RELATED"/>
    <property type="match status" value="1"/>
</dbReference>
<dbReference type="Pfam" id="PF03466">
    <property type="entry name" value="LysR_substrate"/>
    <property type="match status" value="1"/>
</dbReference>
<feature type="domain" description="HTH lysR-type" evidence="6">
    <location>
        <begin position="1"/>
        <end position="57"/>
    </location>
</feature>
<keyword evidence="3" id="KW-0238">DNA-binding</keyword>
<dbReference type="SUPFAM" id="SSF53850">
    <property type="entry name" value="Periplasmic binding protein-like II"/>
    <property type="match status" value="1"/>
</dbReference>
<name>A0ABW6PPM3_9NOCA</name>
<dbReference type="InterPro" id="IPR000847">
    <property type="entry name" value="LysR_HTH_N"/>
</dbReference>
<evidence type="ECO:0000313" key="7">
    <source>
        <dbReference type="EMBL" id="MFF0544360.1"/>
    </source>
</evidence>
<dbReference type="Proteomes" id="UP001601444">
    <property type="component" value="Unassembled WGS sequence"/>
</dbReference>
<reference evidence="7 8" key="1">
    <citation type="submission" date="2024-10" db="EMBL/GenBank/DDBJ databases">
        <title>The Natural Products Discovery Center: Release of the First 8490 Sequenced Strains for Exploring Actinobacteria Biosynthetic Diversity.</title>
        <authorList>
            <person name="Kalkreuter E."/>
            <person name="Kautsar S.A."/>
            <person name="Yang D."/>
            <person name="Bader C.D."/>
            <person name="Teijaro C.N."/>
            <person name="Fluegel L."/>
            <person name="Davis C.M."/>
            <person name="Simpson J.R."/>
            <person name="Lauterbach L."/>
            <person name="Steele A.D."/>
            <person name="Gui C."/>
            <person name="Meng S."/>
            <person name="Li G."/>
            <person name="Viehrig K."/>
            <person name="Ye F."/>
            <person name="Su P."/>
            <person name="Kiefer A.F."/>
            <person name="Nichols A."/>
            <person name="Cepeda A.J."/>
            <person name="Yan W."/>
            <person name="Fan B."/>
            <person name="Jiang Y."/>
            <person name="Adhikari A."/>
            <person name="Zheng C.-J."/>
            <person name="Schuster L."/>
            <person name="Cowan T.M."/>
            <person name="Smanski M.J."/>
            <person name="Chevrette M.G."/>
            <person name="De Carvalho L.P.S."/>
            <person name="Shen B."/>
        </authorList>
    </citation>
    <scope>NUCLEOTIDE SEQUENCE [LARGE SCALE GENOMIC DNA]</scope>
    <source>
        <strain evidence="7 8">NPDC004045</strain>
    </source>
</reference>
<evidence type="ECO:0000256" key="4">
    <source>
        <dbReference type="ARBA" id="ARBA00023159"/>
    </source>
</evidence>
<evidence type="ECO:0000256" key="1">
    <source>
        <dbReference type="ARBA" id="ARBA00009437"/>
    </source>
</evidence>
<proteinExistence type="inferred from homology"/>
<comment type="caution">
    <text evidence="7">The sequence shown here is derived from an EMBL/GenBank/DDBJ whole genome shotgun (WGS) entry which is preliminary data.</text>
</comment>
<dbReference type="PROSITE" id="PS50931">
    <property type="entry name" value="HTH_LYSR"/>
    <property type="match status" value="1"/>
</dbReference>
<accession>A0ABW6PPM3</accession>
<dbReference type="Gene3D" id="1.10.10.10">
    <property type="entry name" value="Winged helix-like DNA-binding domain superfamily/Winged helix DNA-binding domain"/>
    <property type="match status" value="1"/>
</dbReference>
<keyword evidence="5" id="KW-0804">Transcription</keyword>
<dbReference type="SUPFAM" id="SSF46785">
    <property type="entry name" value="Winged helix' DNA-binding domain"/>
    <property type="match status" value="1"/>
</dbReference>
<dbReference type="EMBL" id="JBIAMX010000008">
    <property type="protein sequence ID" value="MFF0544360.1"/>
    <property type="molecule type" value="Genomic_DNA"/>
</dbReference>